<accession>A0A154L824</accession>
<protein>
    <recommendedName>
        <fullName evidence="3">Protein SirB1 N-terminal domain-containing protein</fullName>
    </recommendedName>
</protein>
<feature type="domain" description="Protein SirB1 N-terminal" evidence="3">
    <location>
        <begin position="26"/>
        <end position="177"/>
    </location>
</feature>
<comment type="similarity">
    <text evidence="1">Belongs to the UPF0162 family.</text>
</comment>
<evidence type="ECO:0000256" key="2">
    <source>
        <dbReference type="SAM" id="MobiDB-lite"/>
    </source>
</evidence>
<dbReference type="PANTHER" id="PTHR31350">
    <property type="entry name" value="SI:DKEY-261L7.2"/>
    <property type="match status" value="1"/>
</dbReference>
<proteinExistence type="inferred from homology"/>
<reference evidence="4 5" key="1">
    <citation type="submission" date="2015-12" db="EMBL/GenBank/DDBJ databases">
        <title>Genome sequence of Thalassospira lucentensis MCCC 1A02072.</title>
        <authorList>
            <person name="Lu L."/>
            <person name="Lai Q."/>
            <person name="Shao Z."/>
            <person name="Qian P."/>
        </authorList>
    </citation>
    <scope>NUCLEOTIDE SEQUENCE [LARGE SCALE GENOMIC DNA]</scope>
    <source>
        <strain evidence="4 5">MCCC 1A02072</strain>
    </source>
</reference>
<dbReference type="SUPFAM" id="SSF48452">
    <property type="entry name" value="TPR-like"/>
    <property type="match status" value="1"/>
</dbReference>
<gene>
    <name evidence="4" type="ORF">AUP42_14980</name>
</gene>
<evidence type="ECO:0000313" key="5">
    <source>
        <dbReference type="Proteomes" id="UP000076335"/>
    </source>
</evidence>
<evidence type="ECO:0000259" key="3">
    <source>
        <dbReference type="Pfam" id="PF13369"/>
    </source>
</evidence>
<dbReference type="Proteomes" id="UP000076335">
    <property type="component" value="Unassembled WGS sequence"/>
</dbReference>
<dbReference type="PANTHER" id="PTHR31350:SF21">
    <property type="entry name" value="F-BOX ONLY PROTEIN 21"/>
    <property type="match status" value="1"/>
</dbReference>
<feature type="compositionally biased region" description="Basic and acidic residues" evidence="2">
    <location>
        <begin position="258"/>
        <end position="270"/>
    </location>
</feature>
<sequence length="303" mass="33730">MRFARLNDPDRDISAYLDLLDRISDDVRDRIAALSEKAGADDQSHPSVDIIVQALQDIIPGTYQFQGDAENYDDIANADLMEVIDRKRGLPVALALLYIHAAKRCQIEVTGIDFPGHFLLRLQSGGARKMIDPFHGGITLGSAELRELLKAFQGLDAELQPGHYREASDIAILLRLQNNIKVRALRQGELALAARVIDSSLLIAPDHDGLWHQLGALYARLHEDEKALHAFTQFVGLCKDPMHRARISAVIEELRDRLGHGTSTQKKDSRNTTNSDALVQLYPVRPQNADHKYPSDTPDPSQP</sequence>
<dbReference type="EMBL" id="LPVY01000005">
    <property type="protein sequence ID" value="KZB66831.1"/>
    <property type="molecule type" value="Genomic_DNA"/>
</dbReference>
<dbReference type="OrthoDB" id="232498at2"/>
<dbReference type="Pfam" id="PF13369">
    <property type="entry name" value="Transglut_core2"/>
    <property type="match status" value="1"/>
</dbReference>
<comment type="caution">
    <text evidence="4">The sequence shown here is derived from an EMBL/GenBank/DDBJ whole genome shotgun (WGS) entry which is preliminary data.</text>
</comment>
<evidence type="ECO:0000313" key="4">
    <source>
        <dbReference type="EMBL" id="KZB66831.1"/>
    </source>
</evidence>
<dbReference type="Gene3D" id="1.25.40.10">
    <property type="entry name" value="Tetratricopeptide repeat domain"/>
    <property type="match status" value="1"/>
</dbReference>
<dbReference type="Pfam" id="PF13371">
    <property type="entry name" value="TPR_9"/>
    <property type="match status" value="1"/>
</dbReference>
<evidence type="ECO:0000256" key="1">
    <source>
        <dbReference type="ARBA" id="ARBA00007100"/>
    </source>
</evidence>
<dbReference type="InterPro" id="IPR032698">
    <property type="entry name" value="SirB1_N"/>
</dbReference>
<feature type="region of interest" description="Disordered" evidence="2">
    <location>
        <begin position="258"/>
        <end position="303"/>
    </location>
</feature>
<organism evidence="4 5">
    <name type="scientific">Thalassospira lucentensis</name>
    <dbReference type="NCBI Taxonomy" id="168935"/>
    <lineage>
        <taxon>Bacteria</taxon>
        <taxon>Pseudomonadati</taxon>
        <taxon>Pseudomonadota</taxon>
        <taxon>Alphaproteobacteria</taxon>
        <taxon>Rhodospirillales</taxon>
        <taxon>Thalassospiraceae</taxon>
        <taxon>Thalassospira</taxon>
    </lineage>
</organism>
<name>A0A154L824_9PROT</name>
<dbReference type="AlphaFoldDB" id="A0A154L824"/>
<dbReference type="InterPro" id="IPR011990">
    <property type="entry name" value="TPR-like_helical_dom_sf"/>
</dbReference>